<dbReference type="SMART" id="SM00833">
    <property type="entry name" value="CobW_C"/>
    <property type="match status" value="1"/>
</dbReference>
<gene>
    <name evidence="8" type="ORF">JAO82_13150</name>
</gene>
<proteinExistence type="inferred from homology"/>
<comment type="similarity">
    <text evidence="4">Belongs to the SIMIBI class G3E GTPase family. ZNG1 subfamily.</text>
</comment>
<dbReference type="InterPro" id="IPR003495">
    <property type="entry name" value="CobW/HypB/UreG_nucleotide-bd"/>
</dbReference>
<keyword evidence="1" id="KW-0547">Nucleotide-binding</keyword>
<keyword evidence="2" id="KW-0378">Hydrolase</keyword>
<feature type="domain" description="CobW C-terminal" evidence="7">
    <location>
        <begin position="251"/>
        <end position="345"/>
    </location>
</feature>
<dbReference type="GO" id="GO:0016787">
    <property type="term" value="F:hydrolase activity"/>
    <property type="evidence" value="ECO:0007669"/>
    <property type="project" value="UniProtKB-KW"/>
</dbReference>
<dbReference type="InterPro" id="IPR011629">
    <property type="entry name" value="CobW-like_C"/>
</dbReference>
<keyword evidence="3" id="KW-0143">Chaperone</keyword>
<evidence type="ECO:0000313" key="8">
    <source>
        <dbReference type="EMBL" id="MBI6630827.1"/>
    </source>
</evidence>
<evidence type="ECO:0000313" key="9">
    <source>
        <dbReference type="Proteomes" id="UP000613255"/>
    </source>
</evidence>
<dbReference type="EMBL" id="JAEIJD010000014">
    <property type="protein sequence ID" value="MBI6630827.1"/>
    <property type="molecule type" value="Genomic_DNA"/>
</dbReference>
<evidence type="ECO:0000256" key="5">
    <source>
        <dbReference type="ARBA" id="ARBA00045658"/>
    </source>
</evidence>
<dbReference type="RefSeq" id="WP_198686852.1">
    <property type="nucleotide sequence ID" value="NZ_JAEIJD010000014.1"/>
</dbReference>
<comment type="catalytic activity">
    <reaction evidence="6">
        <text>GTP + H2O = GDP + phosphate + H(+)</text>
        <dbReference type="Rhea" id="RHEA:19669"/>
        <dbReference type="ChEBI" id="CHEBI:15377"/>
        <dbReference type="ChEBI" id="CHEBI:15378"/>
        <dbReference type="ChEBI" id="CHEBI:37565"/>
        <dbReference type="ChEBI" id="CHEBI:43474"/>
        <dbReference type="ChEBI" id="CHEBI:58189"/>
    </reaction>
    <physiologicalReaction direction="left-to-right" evidence="6">
        <dbReference type="Rhea" id="RHEA:19670"/>
    </physiologicalReaction>
</comment>
<evidence type="ECO:0000256" key="1">
    <source>
        <dbReference type="ARBA" id="ARBA00022741"/>
    </source>
</evidence>
<accession>A0A934HS82</accession>
<evidence type="ECO:0000256" key="2">
    <source>
        <dbReference type="ARBA" id="ARBA00022801"/>
    </source>
</evidence>
<sequence>MTDPRLPVTLLSGFLGAGKTTLLNALLSDASAGRIAVIVNEFGEAGLDHDLIEESSEEIVLMQSGCLCCSVRGDLARSMAGLLARRDTGELAFERVVIETTGLADPGPILQTLLVDPFLAQRTRMDGVVTVADAANGPATLDAQFEAVSQVAMADLIVLSKTDLVAPDQVVKIEERLRAINPGVRILHAVKGAGASQQLWGLSGLRQSAKPADVLEWARAPAVMKDPLANLSGLAKAKSTQMPTSPHDVRIGSASIILDVPIPDAVFDLWLDTLIALRGPDILRVKGIVFLEDIEMPFVFHGVQHIFDPPVPLHDWPGGDRRSRIVVIARDISRPELQRSLDMLRARSPREETDDIQKEVFLL</sequence>
<dbReference type="Pfam" id="PF07683">
    <property type="entry name" value="CobW_C"/>
    <property type="match status" value="1"/>
</dbReference>
<dbReference type="GO" id="GO:0000166">
    <property type="term" value="F:nucleotide binding"/>
    <property type="evidence" value="ECO:0007669"/>
    <property type="project" value="UniProtKB-KW"/>
</dbReference>
<keyword evidence="9" id="KW-1185">Reference proteome</keyword>
<dbReference type="InterPro" id="IPR027417">
    <property type="entry name" value="P-loop_NTPase"/>
</dbReference>
<dbReference type="InterPro" id="IPR036627">
    <property type="entry name" value="CobW-likC_sf"/>
</dbReference>
<dbReference type="PANTHER" id="PTHR13748:SF62">
    <property type="entry name" value="COBW DOMAIN-CONTAINING PROTEIN"/>
    <property type="match status" value="1"/>
</dbReference>
<dbReference type="Pfam" id="PF02492">
    <property type="entry name" value="cobW"/>
    <property type="match status" value="1"/>
</dbReference>
<name>A0A934HS82_9RHOB</name>
<dbReference type="SUPFAM" id="SSF52540">
    <property type="entry name" value="P-loop containing nucleoside triphosphate hydrolases"/>
    <property type="match status" value="1"/>
</dbReference>
<evidence type="ECO:0000259" key="7">
    <source>
        <dbReference type="SMART" id="SM00833"/>
    </source>
</evidence>
<comment type="function">
    <text evidence="5">Zinc chaperone that directly transfers zinc cofactor to target proteins, thereby activating them. Zinc is transferred from the CXCC motif in the GTPase domain to the zinc binding site in target proteins in a process requiring GTP hydrolysis.</text>
</comment>
<reference evidence="8" key="1">
    <citation type="submission" date="2020-12" db="EMBL/GenBank/DDBJ databases">
        <title>Pontibaca salina gen. nov., sp. nov., isolated from marine sediment.</title>
        <authorList>
            <person name="Bo J."/>
            <person name="Wang S."/>
            <person name="Song X."/>
            <person name="Du Z."/>
        </authorList>
    </citation>
    <scope>NUCLEOTIDE SEQUENCE</scope>
    <source>
        <strain evidence="8">S1109L</strain>
    </source>
</reference>
<evidence type="ECO:0000256" key="6">
    <source>
        <dbReference type="ARBA" id="ARBA00049117"/>
    </source>
</evidence>
<dbReference type="InterPro" id="IPR051316">
    <property type="entry name" value="Zinc-reg_GTPase_activator"/>
</dbReference>
<dbReference type="GO" id="GO:0005737">
    <property type="term" value="C:cytoplasm"/>
    <property type="evidence" value="ECO:0007669"/>
    <property type="project" value="TreeGrafter"/>
</dbReference>
<dbReference type="SUPFAM" id="SSF90002">
    <property type="entry name" value="Hypothetical protein YjiA, C-terminal domain"/>
    <property type="match status" value="1"/>
</dbReference>
<dbReference type="Gene3D" id="3.30.1220.10">
    <property type="entry name" value="CobW-like, C-terminal domain"/>
    <property type="match status" value="1"/>
</dbReference>
<evidence type="ECO:0000256" key="3">
    <source>
        <dbReference type="ARBA" id="ARBA00023186"/>
    </source>
</evidence>
<dbReference type="CDD" id="cd03112">
    <property type="entry name" value="CobW-like"/>
    <property type="match status" value="1"/>
</dbReference>
<dbReference type="Gene3D" id="3.40.50.300">
    <property type="entry name" value="P-loop containing nucleotide triphosphate hydrolases"/>
    <property type="match status" value="1"/>
</dbReference>
<organism evidence="8 9">
    <name type="scientific">Pontibaca salina</name>
    <dbReference type="NCBI Taxonomy" id="2795731"/>
    <lineage>
        <taxon>Bacteria</taxon>
        <taxon>Pseudomonadati</taxon>
        <taxon>Pseudomonadota</taxon>
        <taxon>Alphaproteobacteria</taxon>
        <taxon>Rhodobacterales</taxon>
        <taxon>Roseobacteraceae</taxon>
        <taxon>Pontibaca</taxon>
    </lineage>
</organism>
<evidence type="ECO:0000256" key="4">
    <source>
        <dbReference type="ARBA" id="ARBA00034320"/>
    </source>
</evidence>
<dbReference type="Proteomes" id="UP000613255">
    <property type="component" value="Unassembled WGS sequence"/>
</dbReference>
<dbReference type="AlphaFoldDB" id="A0A934HS82"/>
<dbReference type="PANTHER" id="PTHR13748">
    <property type="entry name" value="COBW-RELATED"/>
    <property type="match status" value="1"/>
</dbReference>
<comment type="caution">
    <text evidence="8">The sequence shown here is derived from an EMBL/GenBank/DDBJ whole genome shotgun (WGS) entry which is preliminary data.</text>
</comment>
<protein>
    <submittedName>
        <fullName evidence="8">GTP-binding protein</fullName>
    </submittedName>
</protein>